<protein>
    <recommendedName>
        <fullName evidence="3">Sulfatase-modifying factor enzyme-like domain-containing protein</fullName>
    </recommendedName>
</protein>
<dbReference type="InterPro" id="IPR016187">
    <property type="entry name" value="CTDL_fold"/>
</dbReference>
<keyword evidence="2" id="KW-0732">Signal</keyword>
<comment type="similarity">
    <text evidence="1">Belongs to the sulfatase-modifying factor family.</text>
</comment>
<dbReference type="Proteomes" id="UP000008144">
    <property type="component" value="Chromosome 1"/>
</dbReference>
<dbReference type="GeneTree" id="ENSGT00390000008983"/>
<dbReference type="PANTHER" id="PTHR23150:SF19">
    <property type="entry name" value="FORMYLGLYCINE-GENERATING ENZYME"/>
    <property type="match status" value="1"/>
</dbReference>
<dbReference type="EMBL" id="EAAA01000240">
    <property type="status" value="NOT_ANNOTATED_CDS"/>
    <property type="molecule type" value="Genomic_DNA"/>
</dbReference>
<keyword evidence="5" id="KW-1185">Reference proteome</keyword>
<evidence type="ECO:0000256" key="2">
    <source>
        <dbReference type="SAM" id="SignalP"/>
    </source>
</evidence>
<dbReference type="FunCoup" id="F6PT55">
    <property type="interactions" value="59"/>
</dbReference>
<dbReference type="InterPro" id="IPR051043">
    <property type="entry name" value="Sulfatase_Mod_Factor_Kinase"/>
</dbReference>
<dbReference type="GO" id="GO:0005783">
    <property type="term" value="C:endoplasmic reticulum"/>
    <property type="evidence" value="ECO:0000318"/>
    <property type="project" value="GO_Central"/>
</dbReference>
<feature type="domain" description="Sulfatase-modifying factor enzyme-like" evidence="3">
    <location>
        <begin position="97"/>
        <end position="372"/>
    </location>
</feature>
<dbReference type="InterPro" id="IPR042095">
    <property type="entry name" value="SUMF_sf"/>
</dbReference>
<evidence type="ECO:0000313" key="4">
    <source>
        <dbReference type="Ensembl" id="ENSCINP00000023886.2"/>
    </source>
</evidence>
<dbReference type="InterPro" id="IPR005532">
    <property type="entry name" value="SUMF_dom"/>
</dbReference>
<dbReference type="GO" id="GO:0120147">
    <property type="term" value="F:formylglycine-generating oxidase activity"/>
    <property type="evidence" value="ECO:0000318"/>
    <property type="project" value="GO_Central"/>
</dbReference>
<dbReference type="Pfam" id="PF03781">
    <property type="entry name" value="FGE-sulfatase"/>
    <property type="match status" value="1"/>
</dbReference>
<sequence length="377" mass="42882">IFLFNVFAAIFILVCTANSLETITSIFKLPPYVKNDKEDCGCNDSNRDKRGVEDAEVAEEPDLPLQKVSSDVTETKIENKFNFDKEIDNPNVKRFNQMKLIPKGEFTMGSNAKLTKDGEDPERRVFLDDFYMDVHETSNIEFAHFVKATNYVTEAEKFKNSFVLEMLISKETLSKITQQVASSPWWLPVDGADWLHPEGPDSNISKRLNHPVIHVSWNDAKSYCKWAGKRLPTEAEWEKAARGGLENRLFPWGNKLNPNGKYMINIWQGEFPKGNTAEDGYAATAPVDSFPPNKFGLFNTVGNVWEWVEDWYSTYHELERAHNPKGPKSGKVKVKKGGSYMCHKEFCYRYRCSARGENTPDSSSSNLGFRCAADTLP</sequence>
<reference evidence="5" key="1">
    <citation type="journal article" date="2002" name="Science">
        <title>The draft genome of Ciona intestinalis: insights into chordate and vertebrate origins.</title>
        <authorList>
            <person name="Dehal P."/>
            <person name="Satou Y."/>
            <person name="Campbell R.K."/>
            <person name="Chapman J."/>
            <person name="Degnan B."/>
            <person name="De Tomaso A."/>
            <person name="Davidson B."/>
            <person name="Di Gregorio A."/>
            <person name="Gelpke M."/>
            <person name="Goodstein D.M."/>
            <person name="Harafuji N."/>
            <person name="Hastings K.E."/>
            <person name="Ho I."/>
            <person name="Hotta K."/>
            <person name="Huang W."/>
            <person name="Kawashima T."/>
            <person name="Lemaire P."/>
            <person name="Martinez D."/>
            <person name="Meinertzhagen I.A."/>
            <person name="Necula S."/>
            <person name="Nonaka M."/>
            <person name="Putnam N."/>
            <person name="Rash S."/>
            <person name="Saiga H."/>
            <person name="Satake M."/>
            <person name="Terry A."/>
            <person name="Yamada L."/>
            <person name="Wang H.G."/>
            <person name="Awazu S."/>
            <person name="Azumi K."/>
            <person name="Boore J."/>
            <person name="Branno M."/>
            <person name="Chin-Bow S."/>
            <person name="DeSantis R."/>
            <person name="Doyle S."/>
            <person name="Francino P."/>
            <person name="Keys D.N."/>
            <person name="Haga S."/>
            <person name="Hayashi H."/>
            <person name="Hino K."/>
            <person name="Imai K.S."/>
            <person name="Inaba K."/>
            <person name="Kano S."/>
            <person name="Kobayashi K."/>
            <person name="Kobayashi M."/>
            <person name="Lee B.I."/>
            <person name="Makabe K.W."/>
            <person name="Manohar C."/>
            <person name="Matassi G."/>
            <person name="Medina M."/>
            <person name="Mochizuki Y."/>
            <person name="Mount S."/>
            <person name="Morishita T."/>
            <person name="Miura S."/>
            <person name="Nakayama A."/>
            <person name="Nishizaka S."/>
            <person name="Nomoto H."/>
            <person name="Ohta F."/>
            <person name="Oishi K."/>
            <person name="Rigoutsos I."/>
            <person name="Sano M."/>
            <person name="Sasaki A."/>
            <person name="Sasakura Y."/>
            <person name="Shoguchi E."/>
            <person name="Shin-i T."/>
            <person name="Spagnuolo A."/>
            <person name="Stainier D."/>
            <person name="Suzuki M.M."/>
            <person name="Tassy O."/>
            <person name="Takatori N."/>
            <person name="Tokuoka M."/>
            <person name="Yagi K."/>
            <person name="Yoshizaki F."/>
            <person name="Wada S."/>
            <person name="Zhang C."/>
            <person name="Hyatt P.D."/>
            <person name="Larimer F."/>
            <person name="Detter C."/>
            <person name="Doggett N."/>
            <person name="Glavina T."/>
            <person name="Hawkins T."/>
            <person name="Richardson P."/>
            <person name="Lucas S."/>
            <person name="Kohara Y."/>
            <person name="Levine M."/>
            <person name="Satoh N."/>
            <person name="Rokhsar D.S."/>
        </authorList>
    </citation>
    <scope>NUCLEOTIDE SEQUENCE [LARGE SCALE GENOMIC DNA]</scope>
</reference>
<dbReference type="SUPFAM" id="SSF56436">
    <property type="entry name" value="C-type lectin-like"/>
    <property type="match status" value="1"/>
</dbReference>
<feature type="chain" id="PRO_5003339462" description="Sulfatase-modifying factor enzyme-like domain-containing protein" evidence="2">
    <location>
        <begin position="18"/>
        <end position="377"/>
    </location>
</feature>
<feature type="signal peptide" evidence="2">
    <location>
        <begin position="1"/>
        <end position="17"/>
    </location>
</feature>
<dbReference type="HOGENOM" id="CLU_012431_4_1_1"/>
<evidence type="ECO:0000259" key="3">
    <source>
        <dbReference type="Pfam" id="PF03781"/>
    </source>
</evidence>
<dbReference type="STRING" id="7719.ENSCINP00000023886"/>
<reference evidence="4" key="2">
    <citation type="journal article" date="2008" name="Genome Biol.">
        <title>Improved genome assembly and evidence-based global gene model set for the chordate Ciona intestinalis: new insight into intron and operon populations.</title>
        <authorList>
            <person name="Satou Y."/>
            <person name="Mineta K."/>
            <person name="Ogasawara M."/>
            <person name="Sasakura Y."/>
            <person name="Shoguchi E."/>
            <person name="Ueno K."/>
            <person name="Yamada L."/>
            <person name="Matsumoto J."/>
            <person name="Wasserscheid J."/>
            <person name="Dewar K."/>
            <person name="Wiley G.B."/>
            <person name="Macmil S.L."/>
            <person name="Roe B.A."/>
            <person name="Zeller R.W."/>
            <person name="Hastings K.E."/>
            <person name="Lemaire P."/>
            <person name="Lindquist E."/>
            <person name="Endo T."/>
            <person name="Hotta K."/>
            <person name="Inaba K."/>
        </authorList>
    </citation>
    <scope>NUCLEOTIDE SEQUENCE [LARGE SCALE GENOMIC DNA]</scope>
    <source>
        <strain evidence="4">wild type</strain>
    </source>
</reference>
<dbReference type="OMA" id="RQNVYDL"/>
<reference evidence="4" key="4">
    <citation type="submission" date="2025-09" db="UniProtKB">
        <authorList>
            <consortium name="Ensembl"/>
        </authorList>
    </citation>
    <scope>IDENTIFICATION</scope>
</reference>
<dbReference type="PANTHER" id="PTHR23150">
    <property type="entry name" value="SULFATASE MODIFYING FACTOR 1, 2"/>
    <property type="match status" value="1"/>
</dbReference>
<evidence type="ECO:0000256" key="1">
    <source>
        <dbReference type="ARBA" id="ARBA00005310"/>
    </source>
</evidence>
<dbReference type="InParanoid" id="F6PT55"/>
<organism evidence="4 5">
    <name type="scientific">Ciona intestinalis</name>
    <name type="common">Transparent sea squirt</name>
    <name type="synonym">Ascidia intestinalis</name>
    <dbReference type="NCBI Taxonomy" id="7719"/>
    <lineage>
        <taxon>Eukaryota</taxon>
        <taxon>Metazoa</taxon>
        <taxon>Chordata</taxon>
        <taxon>Tunicata</taxon>
        <taxon>Ascidiacea</taxon>
        <taxon>Phlebobranchia</taxon>
        <taxon>Cionidae</taxon>
        <taxon>Ciona</taxon>
    </lineage>
</organism>
<accession>F6PT55</accession>
<name>F6PT55_CIOIN</name>
<dbReference type="Gene3D" id="3.90.1580.10">
    <property type="entry name" value="paralog of FGE (formylglycine-generating enzyme)"/>
    <property type="match status" value="1"/>
</dbReference>
<evidence type="ECO:0000313" key="5">
    <source>
        <dbReference type="Proteomes" id="UP000008144"/>
    </source>
</evidence>
<dbReference type="Ensembl" id="ENSCINT00000024132.2">
    <property type="protein sequence ID" value="ENSCINP00000023886.2"/>
    <property type="gene ID" value="ENSCING00000004017.3"/>
</dbReference>
<reference evidence="4" key="3">
    <citation type="submission" date="2025-08" db="UniProtKB">
        <authorList>
            <consortium name="Ensembl"/>
        </authorList>
    </citation>
    <scope>IDENTIFICATION</scope>
</reference>
<dbReference type="AlphaFoldDB" id="F6PT55"/>
<proteinExistence type="inferred from homology"/>